<keyword evidence="1 3" id="KW-0560">Oxidoreductase</keyword>
<proteinExistence type="inferred from homology"/>
<evidence type="ECO:0000313" key="5">
    <source>
        <dbReference type="EMBL" id="TKI47328.1"/>
    </source>
</evidence>
<dbReference type="Gene3D" id="3.40.309.10">
    <property type="entry name" value="Aldehyde Dehydrogenase, Chain A, domain 2"/>
    <property type="match status" value="1"/>
</dbReference>
<dbReference type="InterPro" id="IPR029510">
    <property type="entry name" value="Ald_DH_CS_GLU"/>
</dbReference>
<comment type="similarity">
    <text evidence="3">Belongs to the aldehyde dehydrogenase family.</text>
</comment>
<evidence type="ECO:0000256" key="3">
    <source>
        <dbReference type="RuleBase" id="RU003345"/>
    </source>
</evidence>
<evidence type="ECO:0000256" key="1">
    <source>
        <dbReference type="ARBA" id="ARBA00023002"/>
    </source>
</evidence>
<sequence length="492" mass="52348">MKTMHTLKDYQNVINGKVIPSSSGHKMDSYNPATGKVWATIPCSTVEDVDATVHAARTALPGWSALPASERAGYLRRIGDAIAQYGDELAELETIDNGWVIRETKYGLIPVLANMWYDAAAAAIHVGSKGETVQLGPNTIGFTTREPFGVVVGIIPWNSALWTFTVKAAAALAGGNTVIIKPSELAAAAPLRYGEILQSILPPGVLNVISGTGAEVGDALVKHPNVNKVSLTGSGRTAQAIAQSTAQNPKSMVLELGGKSPNIVFEDADLAKAANGVTVNGIFTGNAGQLCVGGSRILIQRSVLNQMIALMKEEIATHIQLGDTLNIQTPMGPVANEMQYKKVCSYIELGQQEGGEILIGGRFGGANLLPGQDTLAEGYWIEPTLIKVEGNNLQVCQEEIFGPVAVVIPFDTEEEALAIANDTEYGLGAGIWTSDLNRAHRMIRAIESGNVWVNTYRIVGTELPFGGQKASGFGTDSVREFTREKTCYIQIG</sequence>
<dbReference type="SUPFAM" id="SSF53720">
    <property type="entry name" value="ALDH-like"/>
    <property type="match status" value="1"/>
</dbReference>
<comment type="caution">
    <text evidence="5">The sequence shown here is derived from an EMBL/GenBank/DDBJ whole genome shotgun (WGS) entry which is preliminary data.</text>
</comment>
<dbReference type="InterPro" id="IPR016161">
    <property type="entry name" value="Ald_DH/histidinol_DH"/>
</dbReference>
<evidence type="ECO:0000256" key="2">
    <source>
        <dbReference type="PROSITE-ProRule" id="PRU10007"/>
    </source>
</evidence>
<dbReference type="InterPro" id="IPR016162">
    <property type="entry name" value="Ald_DH_N"/>
</dbReference>
<keyword evidence="6" id="KW-1185">Reference proteome</keyword>
<dbReference type="Proteomes" id="UP000308330">
    <property type="component" value="Unassembled WGS sequence"/>
</dbReference>
<name>A0ABY2T0B3_9BACI</name>
<evidence type="ECO:0000313" key="6">
    <source>
        <dbReference type="Proteomes" id="UP000308330"/>
    </source>
</evidence>
<organism evidence="5 6">
    <name type="scientific">Lysinibacillus tabacifolii</name>
    <dbReference type="NCBI Taxonomy" id="1173107"/>
    <lineage>
        <taxon>Bacteria</taxon>
        <taxon>Bacillati</taxon>
        <taxon>Bacillota</taxon>
        <taxon>Bacilli</taxon>
        <taxon>Bacillales</taxon>
        <taxon>Bacillaceae</taxon>
        <taxon>Lysinibacillus</taxon>
    </lineage>
</organism>
<feature type="active site" evidence="2">
    <location>
        <position position="255"/>
    </location>
</feature>
<evidence type="ECO:0000259" key="4">
    <source>
        <dbReference type="Pfam" id="PF00171"/>
    </source>
</evidence>
<dbReference type="Gene3D" id="3.40.605.10">
    <property type="entry name" value="Aldehyde Dehydrogenase, Chain A, domain 1"/>
    <property type="match status" value="1"/>
</dbReference>
<dbReference type="Pfam" id="PF00171">
    <property type="entry name" value="Aldedh"/>
    <property type="match status" value="1"/>
</dbReference>
<accession>A0ABY2T0B3</accession>
<protein>
    <submittedName>
        <fullName evidence="5">Aldehyde dehydrogenase family protein</fullName>
    </submittedName>
</protein>
<dbReference type="PANTHER" id="PTHR11699">
    <property type="entry name" value="ALDEHYDE DEHYDROGENASE-RELATED"/>
    <property type="match status" value="1"/>
</dbReference>
<dbReference type="PROSITE" id="PS00687">
    <property type="entry name" value="ALDEHYDE_DEHYDR_GLU"/>
    <property type="match status" value="1"/>
</dbReference>
<reference evidence="5 6" key="1">
    <citation type="submission" date="2019-04" db="EMBL/GenBank/DDBJ databases">
        <title>Lysinibacillus genome sequencing.</title>
        <authorList>
            <person name="Dunlap C."/>
        </authorList>
    </citation>
    <scope>NUCLEOTIDE SEQUENCE [LARGE SCALE GENOMIC DNA]</scope>
    <source>
        <strain evidence="5 6">KCTC 33042</strain>
    </source>
</reference>
<dbReference type="InterPro" id="IPR015590">
    <property type="entry name" value="Aldehyde_DH_dom"/>
</dbReference>
<feature type="domain" description="Aldehyde dehydrogenase" evidence="4">
    <location>
        <begin position="21"/>
        <end position="484"/>
    </location>
</feature>
<dbReference type="InterPro" id="IPR016163">
    <property type="entry name" value="Ald_DH_C"/>
</dbReference>
<dbReference type="EMBL" id="SZPT01000002">
    <property type="protein sequence ID" value="TKI47328.1"/>
    <property type="molecule type" value="Genomic_DNA"/>
</dbReference>
<gene>
    <name evidence="5" type="ORF">FC748_06565</name>
</gene>